<protein>
    <submittedName>
        <fullName evidence="1">Uncharacterized protein</fullName>
    </submittedName>
</protein>
<organism evidence="1">
    <name type="scientific">marine sediment metagenome</name>
    <dbReference type="NCBI Taxonomy" id="412755"/>
    <lineage>
        <taxon>unclassified sequences</taxon>
        <taxon>metagenomes</taxon>
        <taxon>ecological metagenomes</taxon>
    </lineage>
</organism>
<feature type="non-terminal residue" evidence="1">
    <location>
        <position position="49"/>
    </location>
</feature>
<reference evidence="1" key="1">
    <citation type="journal article" date="2014" name="Front. Microbiol.">
        <title>High frequency of phylogenetically diverse reductive dehalogenase-homologous genes in deep subseafloor sedimentary metagenomes.</title>
        <authorList>
            <person name="Kawai M."/>
            <person name="Futagami T."/>
            <person name="Toyoda A."/>
            <person name="Takaki Y."/>
            <person name="Nishi S."/>
            <person name="Hori S."/>
            <person name="Arai W."/>
            <person name="Tsubouchi T."/>
            <person name="Morono Y."/>
            <person name="Uchiyama I."/>
            <person name="Ito T."/>
            <person name="Fujiyama A."/>
            <person name="Inagaki F."/>
            <person name="Takami H."/>
        </authorList>
    </citation>
    <scope>NUCLEOTIDE SEQUENCE</scope>
    <source>
        <strain evidence="1">Expedition CK06-06</strain>
    </source>
</reference>
<dbReference type="AlphaFoldDB" id="X0ZJ16"/>
<dbReference type="EMBL" id="BARS01053057">
    <property type="protein sequence ID" value="GAG48311.1"/>
    <property type="molecule type" value="Genomic_DNA"/>
</dbReference>
<name>X0ZJ16_9ZZZZ</name>
<accession>X0ZJ16</accession>
<evidence type="ECO:0000313" key="1">
    <source>
        <dbReference type="EMBL" id="GAG48311.1"/>
    </source>
</evidence>
<proteinExistence type="predicted"/>
<sequence length="49" mass="5890">MNLYKHYKDQLPSLNNNKFFNGPKGNRSLHKTKQGNYTNAQWLLFNEYL</sequence>
<comment type="caution">
    <text evidence="1">The sequence shown here is derived from an EMBL/GenBank/DDBJ whole genome shotgun (WGS) entry which is preliminary data.</text>
</comment>
<gene>
    <name evidence="1" type="ORF">S01H1_78794</name>
</gene>